<evidence type="ECO:0000256" key="1">
    <source>
        <dbReference type="ARBA" id="ARBA00004141"/>
    </source>
</evidence>
<feature type="transmembrane region" description="Helical" evidence="5">
    <location>
        <begin position="299"/>
        <end position="318"/>
    </location>
</feature>
<proteinExistence type="predicted"/>
<evidence type="ECO:0000256" key="2">
    <source>
        <dbReference type="ARBA" id="ARBA00022692"/>
    </source>
</evidence>
<dbReference type="Proteomes" id="UP000176992">
    <property type="component" value="Unassembled WGS sequence"/>
</dbReference>
<dbReference type="AlphaFoldDB" id="A0A1F5YF23"/>
<feature type="transmembrane region" description="Helical" evidence="5">
    <location>
        <begin position="97"/>
        <end position="116"/>
    </location>
</feature>
<dbReference type="Gene3D" id="1.10.357.140">
    <property type="entry name" value="UbiA prenyltransferase"/>
    <property type="match status" value="1"/>
</dbReference>
<gene>
    <name evidence="6" type="ORF">A2Z86_04060</name>
</gene>
<evidence type="ECO:0000256" key="3">
    <source>
        <dbReference type="ARBA" id="ARBA00022989"/>
    </source>
</evidence>
<name>A0A1F5YF23_9BACT</name>
<comment type="subcellular location">
    <subcellularLocation>
        <location evidence="1">Membrane</location>
        <topology evidence="1">Multi-pass membrane protein</topology>
    </subcellularLocation>
</comment>
<dbReference type="EMBL" id="MFIV01000084">
    <property type="protein sequence ID" value="OGF98566.1"/>
    <property type="molecule type" value="Genomic_DNA"/>
</dbReference>
<feature type="transmembrane region" description="Helical" evidence="5">
    <location>
        <begin position="259"/>
        <end position="279"/>
    </location>
</feature>
<reference evidence="6 7" key="1">
    <citation type="journal article" date="2016" name="Nat. Commun.">
        <title>Thousands of microbial genomes shed light on interconnected biogeochemical processes in an aquifer system.</title>
        <authorList>
            <person name="Anantharaman K."/>
            <person name="Brown C.T."/>
            <person name="Hug L.A."/>
            <person name="Sharon I."/>
            <person name="Castelle C.J."/>
            <person name="Probst A.J."/>
            <person name="Thomas B.C."/>
            <person name="Singh A."/>
            <person name="Wilkins M.J."/>
            <person name="Karaoz U."/>
            <person name="Brodie E.L."/>
            <person name="Williams K.H."/>
            <person name="Hubbard S.S."/>
            <person name="Banfield J.F."/>
        </authorList>
    </citation>
    <scope>NUCLEOTIDE SEQUENCE [LARGE SCALE GENOMIC DNA]</scope>
</reference>
<feature type="transmembrane region" description="Helical" evidence="5">
    <location>
        <begin position="54"/>
        <end position="76"/>
    </location>
</feature>
<dbReference type="PANTHER" id="PTHR42723:SF1">
    <property type="entry name" value="CHLOROPHYLL SYNTHASE, CHLOROPLASTIC"/>
    <property type="match status" value="1"/>
</dbReference>
<dbReference type="GO" id="GO:0016020">
    <property type="term" value="C:membrane"/>
    <property type="evidence" value="ECO:0007669"/>
    <property type="project" value="UniProtKB-SubCell"/>
</dbReference>
<evidence type="ECO:0000313" key="6">
    <source>
        <dbReference type="EMBL" id="OGF98566.1"/>
    </source>
</evidence>
<dbReference type="InterPro" id="IPR044878">
    <property type="entry name" value="UbiA_sf"/>
</dbReference>
<feature type="transmembrane region" description="Helical" evidence="5">
    <location>
        <begin position="12"/>
        <end position="34"/>
    </location>
</feature>
<dbReference type="PANTHER" id="PTHR42723">
    <property type="entry name" value="CHLOROPHYLL SYNTHASE"/>
    <property type="match status" value="1"/>
</dbReference>
<keyword evidence="4 5" id="KW-0472">Membrane</keyword>
<organism evidence="6 7">
    <name type="scientific">Candidatus Glassbacteria bacterium GWA2_58_10</name>
    <dbReference type="NCBI Taxonomy" id="1817865"/>
    <lineage>
        <taxon>Bacteria</taxon>
        <taxon>Candidatus Glassiibacteriota</taxon>
    </lineage>
</organism>
<accession>A0A1F5YF23</accession>
<evidence type="ECO:0000313" key="7">
    <source>
        <dbReference type="Proteomes" id="UP000176992"/>
    </source>
</evidence>
<sequence>MADYFRFTRPFTLLPPMLGMISGAVTAIGALAQHQGRSFFGQMTALGTPGLLDLILLGAAMAGTLNAASNVLNQIFDLQNDQINKPRRMLPSGKITVRAAAVFAVALYAAALWMAWLVAPGGRHECFWLVLSAAALTYVYSGKPFRTKRHCIGANLTIAVPRGCLLKVAGWSCVAPIATDLEPWYIGGIFFLFLLGASSTKDYSDMQGDRAAGCITLPIRYGVKVSARMVAPFFVVPWLFMPLGVLLRKPGQSLPILSGNPLLLICLGAFLALYGAYTASLILRNPDGLAAQGENHPSWTHMYLLMMCAQGGFALAYMI</sequence>
<feature type="transmembrane region" description="Helical" evidence="5">
    <location>
        <begin position="229"/>
        <end position="247"/>
    </location>
</feature>
<keyword evidence="2 5" id="KW-0812">Transmembrane</keyword>
<protein>
    <submittedName>
        <fullName evidence="6">Uncharacterized protein</fullName>
    </submittedName>
</protein>
<dbReference type="GO" id="GO:0016765">
    <property type="term" value="F:transferase activity, transferring alkyl or aryl (other than methyl) groups"/>
    <property type="evidence" value="ECO:0007669"/>
    <property type="project" value="InterPro"/>
</dbReference>
<dbReference type="InterPro" id="IPR050475">
    <property type="entry name" value="Prenyltransferase_related"/>
</dbReference>
<evidence type="ECO:0000256" key="5">
    <source>
        <dbReference type="SAM" id="Phobius"/>
    </source>
</evidence>
<comment type="caution">
    <text evidence="6">The sequence shown here is derived from an EMBL/GenBank/DDBJ whole genome shotgun (WGS) entry which is preliminary data.</text>
</comment>
<keyword evidence="3 5" id="KW-1133">Transmembrane helix</keyword>
<dbReference type="Pfam" id="PF01040">
    <property type="entry name" value="UbiA"/>
    <property type="match status" value="1"/>
</dbReference>
<dbReference type="InterPro" id="IPR000537">
    <property type="entry name" value="UbiA_prenyltransferase"/>
</dbReference>
<feature type="transmembrane region" description="Helical" evidence="5">
    <location>
        <begin position="122"/>
        <end position="140"/>
    </location>
</feature>
<feature type="transmembrane region" description="Helical" evidence="5">
    <location>
        <begin position="184"/>
        <end position="200"/>
    </location>
</feature>
<evidence type="ECO:0000256" key="4">
    <source>
        <dbReference type="ARBA" id="ARBA00023136"/>
    </source>
</evidence>